<reference evidence="13 14" key="1">
    <citation type="journal article" date="2016" name="BMC Genomics">
        <title>Comparative genomics reveals Cyclospora cayetanensis possesses coccidia-like metabolism and invasion components but unique surface antigens.</title>
        <authorList>
            <person name="Liu S."/>
            <person name="Wang L."/>
            <person name="Zheng H."/>
            <person name="Xu Z."/>
            <person name="Roellig D.M."/>
            <person name="Li N."/>
            <person name="Frace M.A."/>
            <person name="Tang K."/>
            <person name="Arrowood M.J."/>
            <person name="Moss D.M."/>
            <person name="Zhang L."/>
            <person name="Feng Y."/>
            <person name="Xiao L."/>
        </authorList>
    </citation>
    <scope>NUCLEOTIDE SEQUENCE [LARGE SCALE GENOMIC DNA]</scope>
    <source>
        <strain evidence="13 14">CHN_HEN01</strain>
    </source>
</reference>
<protein>
    <submittedName>
        <fullName evidence="13">ABC transporter transmembrane region domain-containing protein</fullName>
    </submittedName>
</protein>
<name>A0A1D3CWZ8_9EIME</name>
<evidence type="ECO:0000256" key="5">
    <source>
        <dbReference type="ARBA" id="ARBA00022737"/>
    </source>
</evidence>
<evidence type="ECO:0000256" key="6">
    <source>
        <dbReference type="ARBA" id="ARBA00022741"/>
    </source>
</evidence>
<evidence type="ECO:0000313" key="14">
    <source>
        <dbReference type="Proteomes" id="UP000095192"/>
    </source>
</evidence>
<evidence type="ECO:0000256" key="8">
    <source>
        <dbReference type="ARBA" id="ARBA00022989"/>
    </source>
</evidence>
<dbReference type="Pfam" id="PF00005">
    <property type="entry name" value="ABC_tran"/>
    <property type="match status" value="2"/>
</dbReference>
<dbReference type="InterPro" id="IPR003593">
    <property type="entry name" value="AAA+_ATPase"/>
</dbReference>
<dbReference type="VEuPathDB" id="ToxoDB:cyc_03015"/>
<keyword evidence="5" id="KW-0677">Repeat</keyword>
<dbReference type="FunFam" id="3.40.50.300:FF:000836">
    <property type="entry name" value="ABC transporter B family member 25"/>
    <property type="match status" value="1"/>
</dbReference>
<keyword evidence="6" id="KW-0547">Nucleotide-binding</keyword>
<keyword evidence="3" id="KW-0813">Transport</keyword>
<dbReference type="InterPro" id="IPR003439">
    <property type="entry name" value="ABC_transporter-like_ATP-bd"/>
</dbReference>
<feature type="domain" description="ABC transmembrane type-1" evidence="12">
    <location>
        <begin position="224"/>
        <end position="458"/>
    </location>
</feature>
<sequence>MGSPQPVSLEEVVDAAKQANADGFITRFPEGYETDCGAYGGQLSGGQKQRIAIARALIRRPSILIFDEATSALDTQSEKIVQEALDNLVATSKATTLIVAHRLSTIQNADLIVVLEPSANGATVVQQGTHHQLMKDPEGLYYHLVSSQVVPRVDELEEEEETVEETPPVHGDTLLEGAQSMRHDTRKSSIISVGASIVGIKRSMETKPITRTYDIILQYWPVVIVTFIAAAGAGVIFPIFGYAFAHFISTYFNPDPQEIRDGVAKWALVLVGLGLAQGLTDSVKMYGIDYCGYKVATILRDRAFVQTVHQNIAFFDAPENNAGVWRMQAQSILMRRLRLTPGKLCSILSADVLDVKTGCTGNVVSMVQVFAALTTGALLPSQCARMAAKKCGHSSALFCKQQQKLSKAHLVSRRDIVPYSGLVIAFCGDWRLALVILAFCVLLIPANIIEAKMSSPAATHTVRPGVENQGSPAIMNQATSGIRVVCAFGLEEVEYGQAACVPLSLRQETQRFVADGGASPSAEKKLGGCLHVVASAMLCGAVDCLAPEVHQELLCEHPTPRRTNELFLGSLTSNSACPIRSFVGSPCGCNVTVITQAILSLTFAVSSVGQTVLFTTDSSKAAAAGRRVFGLIDRVSLRGAHHDMAAAQVPQTAHLVICFAAGACEVIQVSEIDVRDSGGKLLTHESFTGAVELDRINFTYPTRPENRVYRNLSFSIKAGESVALVGASGCGKSTIVQLVERFYDLRSSHHVHAVPHAMTKASLTGGGRQRSAGGHEGRILLDNDDIRDLNVVSVRQQEGLVSQEPVLFDMTVEENIAISKPGATMAEVQEAAEIANAAGFISSFPNGYQTNVGRGGAQLSGGQKQRIAIARALIRKPRLLILDEATSALDAESERIVQKTIDDLLAKEKRSTIIVAHRLSTVRNADKIVVLTNEDRTGSRVAEVGTHDELIQKKGGLYRTLVGLAAIQSE</sequence>
<dbReference type="CDD" id="cd03249">
    <property type="entry name" value="ABC_MTABC3_MDL1_MDL2"/>
    <property type="match status" value="1"/>
</dbReference>
<dbReference type="VEuPathDB" id="ToxoDB:LOC34619776"/>
<keyword evidence="14" id="KW-1185">Reference proteome</keyword>
<dbReference type="GO" id="GO:0090374">
    <property type="term" value="P:oligopeptide export from mitochondrion"/>
    <property type="evidence" value="ECO:0007669"/>
    <property type="project" value="TreeGrafter"/>
</dbReference>
<evidence type="ECO:0000256" key="2">
    <source>
        <dbReference type="ARBA" id="ARBA00007577"/>
    </source>
</evidence>
<evidence type="ECO:0000256" key="3">
    <source>
        <dbReference type="ARBA" id="ARBA00022448"/>
    </source>
</evidence>
<evidence type="ECO:0000256" key="1">
    <source>
        <dbReference type="ARBA" id="ARBA00004141"/>
    </source>
</evidence>
<dbReference type="PANTHER" id="PTHR43394:SF11">
    <property type="entry name" value="ATP-BINDING CASSETTE TRANSPORTER"/>
    <property type="match status" value="1"/>
</dbReference>
<keyword evidence="7" id="KW-0067">ATP-binding</keyword>
<dbReference type="Pfam" id="PF00664">
    <property type="entry name" value="ABC_membrane"/>
    <property type="match status" value="2"/>
</dbReference>
<evidence type="ECO:0000259" key="11">
    <source>
        <dbReference type="PROSITE" id="PS50893"/>
    </source>
</evidence>
<dbReference type="Proteomes" id="UP000095192">
    <property type="component" value="Unassembled WGS sequence"/>
</dbReference>
<dbReference type="InterPro" id="IPR036640">
    <property type="entry name" value="ABC1_TM_sf"/>
</dbReference>
<comment type="similarity">
    <text evidence="2">Belongs to the ABC transporter superfamily. ABCB family. Multidrug resistance exporter (TC 3.A.1.201) subfamily.</text>
</comment>
<dbReference type="InterPro" id="IPR011527">
    <property type="entry name" value="ABC1_TM_dom"/>
</dbReference>
<dbReference type="SUPFAM" id="SSF90123">
    <property type="entry name" value="ABC transporter transmembrane region"/>
    <property type="match status" value="2"/>
</dbReference>
<organism evidence="13 14">
    <name type="scientific">Cyclospora cayetanensis</name>
    <dbReference type="NCBI Taxonomy" id="88456"/>
    <lineage>
        <taxon>Eukaryota</taxon>
        <taxon>Sar</taxon>
        <taxon>Alveolata</taxon>
        <taxon>Apicomplexa</taxon>
        <taxon>Conoidasida</taxon>
        <taxon>Coccidia</taxon>
        <taxon>Eucoccidiorida</taxon>
        <taxon>Eimeriorina</taxon>
        <taxon>Eimeriidae</taxon>
        <taxon>Cyclospora</taxon>
    </lineage>
</organism>
<dbReference type="EMBL" id="JROU02001651">
    <property type="protein sequence ID" value="OEH75724.1"/>
    <property type="molecule type" value="Genomic_DNA"/>
</dbReference>
<feature type="transmembrane region" description="Helical" evidence="10">
    <location>
        <begin position="416"/>
        <end position="444"/>
    </location>
</feature>
<dbReference type="Gene3D" id="3.40.50.300">
    <property type="entry name" value="P-loop containing nucleotide triphosphate hydrolases"/>
    <property type="match status" value="2"/>
</dbReference>
<dbReference type="GO" id="GO:0016887">
    <property type="term" value="F:ATP hydrolysis activity"/>
    <property type="evidence" value="ECO:0007669"/>
    <property type="project" value="InterPro"/>
</dbReference>
<evidence type="ECO:0000259" key="12">
    <source>
        <dbReference type="PROSITE" id="PS50929"/>
    </source>
</evidence>
<evidence type="ECO:0000256" key="10">
    <source>
        <dbReference type="SAM" id="Phobius"/>
    </source>
</evidence>
<dbReference type="SMART" id="SM00382">
    <property type="entry name" value="AAA"/>
    <property type="match status" value="2"/>
</dbReference>
<keyword evidence="9 10" id="KW-0472">Membrane</keyword>
<dbReference type="PROSITE" id="PS50893">
    <property type="entry name" value="ABC_TRANSPORTER_2"/>
    <property type="match status" value="1"/>
</dbReference>
<dbReference type="InParanoid" id="A0A1D3CWZ8"/>
<keyword evidence="8 10" id="KW-1133">Transmembrane helix</keyword>
<dbReference type="SUPFAM" id="SSF52540">
    <property type="entry name" value="P-loop containing nucleoside triphosphate hydrolases"/>
    <property type="match status" value="2"/>
</dbReference>
<evidence type="ECO:0000313" key="13">
    <source>
        <dbReference type="EMBL" id="OEH75724.1"/>
    </source>
</evidence>
<dbReference type="InterPro" id="IPR039421">
    <property type="entry name" value="Type_1_exporter"/>
</dbReference>
<proteinExistence type="inferred from homology"/>
<dbReference type="AlphaFoldDB" id="A0A1D3CWZ8"/>
<gene>
    <name evidence="13" type="ORF">cyc_03015</name>
</gene>
<comment type="caution">
    <text evidence="13">The sequence shown here is derived from an EMBL/GenBank/DDBJ whole genome shotgun (WGS) entry which is preliminary data.</text>
</comment>
<dbReference type="InterPro" id="IPR017871">
    <property type="entry name" value="ABC_transporter-like_CS"/>
</dbReference>
<dbReference type="PROSITE" id="PS50929">
    <property type="entry name" value="ABC_TM1F"/>
    <property type="match status" value="1"/>
</dbReference>
<comment type="subcellular location">
    <subcellularLocation>
        <location evidence="1">Membrane</location>
        <topology evidence="1">Multi-pass membrane protein</topology>
    </subcellularLocation>
</comment>
<dbReference type="GO" id="GO:0005743">
    <property type="term" value="C:mitochondrial inner membrane"/>
    <property type="evidence" value="ECO:0007669"/>
    <property type="project" value="TreeGrafter"/>
</dbReference>
<evidence type="ECO:0000256" key="7">
    <source>
        <dbReference type="ARBA" id="ARBA00022840"/>
    </source>
</evidence>
<evidence type="ECO:0000256" key="9">
    <source>
        <dbReference type="ARBA" id="ARBA00023136"/>
    </source>
</evidence>
<evidence type="ECO:0000256" key="4">
    <source>
        <dbReference type="ARBA" id="ARBA00022692"/>
    </source>
</evidence>
<accession>A0A1D3CWZ8</accession>
<dbReference type="InterPro" id="IPR027417">
    <property type="entry name" value="P-loop_NTPase"/>
</dbReference>
<dbReference type="Gene3D" id="1.20.1560.10">
    <property type="entry name" value="ABC transporter type 1, transmembrane domain"/>
    <property type="match status" value="3"/>
</dbReference>
<keyword evidence="4 10" id="KW-0812">Transmembrane</keyword>
<dbReference type="PANTHER" id="PTHR43394">
    <property type="entry name" value="ATP-DEPENDENT PERMEASE MDL1, MITOCHONDRIAL"/>
    <property type="match status" value="1"/>
</dbReference>
<feature type="domain" description="ABC transporter" evidence="11">
    <location>
        <begin position="691"/>
        <end position="963"/>
    </location>
</feature>
<dbReference type="GO" id="GO:0005524">
    <property type="term" value="F:ATP binding"/>
    <property type="evidence" value="ECO:0007669"/>
    <property type="project" value="UniProtKB-KW"/>
</dbReference>
<dbReference type="PROSITE" id="PS00211">
    <property type="entry name" value="ABC_TRANSPORTER_1"/>
    <property type="match status" value="1"/>
</dbReference>
<feature type="transmembrane region" description="Helical" evidence="10">
    <location>
        <begin position="219"/>
        <end position="243"/>
    </location>
</feature>
<dbReference type="GO" id="GO:0015421">
    <property type="term" value="F:ABC-type oligopeptide transporter activity"/>
    <property type="evidence" value="ECO:0007669"/>
    <property type="project" value="TreeGrafter"/>
</dbReference>